<dbReference type="Gene3D" id="2.30.30.140">
    <property type="match status" value="1"/>
</dbReference>
<dbReference type="NCBIfam" id="TIGR00074">
    <property type="entry name" value="hypC_hupF"/>
    <property type="match status" value="1"/>
</dbReference>
<evidence type="ECO:0000313" key="4">
    <source>
        <dbReference type="Proteomes" id="UP001056336"/>
    </source>
</evidence>
<evidence type="ECO:0000313" key="3">
    <source>
        <dbReference type="EMBL" id="UQX89476.1"/>
    </source>
</evidence>
<dbReference type="PRINTS" id="PR00445">
    <property type="entry name" value="HUPFHYPC"/>
</dbReference>
<accession>A0ABY4R2T2</accession>
<proteinExistence type="inferred from homology"/>
<reference evidence="3" key="2">
    <citation type="submission" date="2022-05" db="EMBL/GenBank/DDBJ databases">
        <authorList>
            <person name="Kim J.-S."/>
            <person name="Lee K."/>
            <person name="Suh M."/>
            <person name="Eom M."/>
            <person name="Kim J.-S."/>
            <person name="Kim D.-S."/>
            <person name="Ko S.-H."/>
            <person name="Shin Y."/>
            <person name="Lee J.-S."/>
        </authorList>
    </citation>
    <scope>NUCLEOTIDE SEQUENCE</scope>
    <source>
        <strain evidence="3">N237</strain>
    </source>
</reference>
<dbReference type="SUPFAM" id="SSF159127">
    <property type="entry name" value="HupF/HypC-like"/>
    <property type="match status" value="1"/>
</dbReference>
<keyword evidence="4" id="KW-1185">Reference proteome</keyword>
<sequence>MNGWRAEMCLGIPGRIVRVLDGNAGQLALVDVLGAQRPVNLGMLEDPAVEPGTWVLIHMGFALERIDEAGADKAMAGLRMMGSDPEPTPAHLRLVGGADAQVRTPPG</sequence>
<dbReference type="EMBL" id="CP097332">
    <property type="protein sequence ID" value="UQX89476.1"/>
    <property type="molecule type" value="Genomic_DNA"/>
</dbReference>
<dbReference type="Proteomes" id="UP001056336">
    <property type="component" value="Chromosome"/>
</dbReference>
<reference evidence="3" key="1">
    <citation type="journal article" date="2018" name="Int. J. Syst. Evol. Microbiol.">
        <title>Jatrophihabitans telluris sp. nov., isolated from sediment soil of lava forest wetlands and the emended description of the genus Jatrophihabitans.</title>
        <authorList>
            <person name="Lee K.C."/>
            <person name="Suh M.K."/>
            <person name="Eom M.K."/>
            <person name="Kim K.K."/>
            <person name="Kim J.S."/>
            <person name="Kim D.S."/>
            <person name="Ko S.H."/>
            <person name="Shin Y.K."/>
            <person name="Lee J.S."/>
        </authorList>
    </citation>
    <scope>NUCLEOTIDE SEQUENCE</scope>
    <source>
        <strain evidence="3">N237</strain>
    </source>
</reference>
<organism evidence="3 4">
    <name type="scientific">Jatrophihabitans telluris</name>
    <dbReference type="NCBI Taxonomy" id="2038343"/>
    <lineage>
        <taxon>Bacteria</taxon>
        <taxon>Bacillati</taxon>
        <taxon>Actinomycetota</taxon>
        <taxon>Actinomycetes</taxon>
        <taxon>Jatrophihabitantales</taxon>
        <taxon>Jatrophihabitantaceae</taxon>
        <taxon>Jatrophihabitans</taxon>
    </lineage>
</organism>
<feature type="region of interest" description="Disordered" evidence="2">
    <location>
        <begin position="79"/>
        <end position="107"/>
    </location>
</feature>
<protein>
    <submittedName>
        <fullName evidence="3">HypC/HybG/HupF family hydrogenase formation chaperone</fullName>
    </submittedName>
</protein>
<comment type="similarity">
    <text evidence="1">Belongs to the HupF/HypC family.</text>
</comment>
<dbReference type="PANTHER" id="PTHR35177:SF2">
    <property type="entry name" value="HYDROGENASE MATURATION FACTOR HYBG"/>
    <property type="match status" value="1"/>
</dbReference>
<evidence type="ECO:0000256" key="2">
    <source>
        <dbReference type="SAM" id="MobiDB-lite"/>
    </source>
</evidence>
<dbReference type="PANTHER" id="PTHR35177">
    <property type="entry name" value="HYDROGENASE MATURATION FACTOR HYBG"/>
    <property type="match status" value="1"/>
</dbReference>
<evidence type="ECO:0000256" key="1">
    <source>
        <dbReference type="ARBA" id="ARBA00006018"/>
    </source>
</evidence>
<gene>
    <name evidence="3" type="ORF">M6D93_05575</name>
</gene>
<dbReference type="Pfam" id="PF01455">
    <property type="entry name" value="HupF_HypC"/>
    <property type="match status" value="1"/>
</dbReference>
<dbReference type="InterPro" id="IPR001109">
    <property type="entry name" value="Hydrogenase_HupF/HypC"/>
</dbReference>
<name>A0ABY4R2T2_9ACTN</name>